<dbReference type="EMBL" id="VDCV01000005">
    <property type="protein sequence ID" value="KAB5557687.1"/>
    <property type="molecule type" value="Genomic_DNA"/>
</dbReference>
<accession>A0A5N5MRP4</accession>
<dbReference type="Proteomes" id="UP000326939">
    <property type="component" value="Chromosome 5"/>
</dbReference>
<keyword evidence="1" id="KW-0472">Membrane</keyword>
<keyword evidence="3" id="KW-1185">Reference proteome</keyword>
<evidence type="ECO:0000313" key="2">
    <source>
        <dbReference type="EMBL" id="KAB5557687.1"/>
    </source>
</evidence>
<dbReference type="AlphaFoldDB" id="A0A5N5MRP4"/>
<name>A0A5N5MRP4_9ROSI</name>
<comment type="caution">
    <text evidence="2">The sequence shown here is derived from an EMBL/GenBank/DDBJ whole genome shotgun (WGS) entry which is preliminary data.</text>
</comment>
<reference evidence="3" key="1">
    <citation type="journal article" date="2019" name="Gigascience">
        <title>De novo genome assembly of the endangered Acer yangbiense, a plant species with extremely small populations endemic to Yunnan Province, China.</title>
        <authorList>
            <person name="Yang J."/>
            <person name="Wariss H.M."/>
            <person name="Tao L."/>
            <person name="Zhang R."/>
            <person name="Yun Q."/>
            <person name="Hollingsworth P."/>
            <person name="Dao Z."/>
            <person name="Luo G."/>
            <person name="Guo H."/>
            <person name="Ma Y."/>
            <person name="Sun W."/>
        </authorList>
    </citation>
    <scope>NUCLEOTIDE SEQUENCE [LARGE SCALE GENOMIC DNA]</scope>
    <source>
        <strain evidence="3">cv. br00</strain>
    </source>
</reference>
<keyword evidence="1" id="KW-1133">Transmembrane helix</keyword>
<keyword evidence="1" id="KW-0812">Transmembrane</keyword>
<feature type="transmembrane region" description="Helical" evidence="1">
    <location>
        <begin position="20"/>
        <end position="41"/>
    </location>
</feature>
<gene>
    <name evidence="2" type="ORF">DKX38_008596</name>
</gene>
<proteinExistence type="predicted"/>
<evidence type="ECO:0000313" key="3">
    <source>
        <dbReference type="Proteomes" id="UP000326939"/>
    </source>
</evidence>
<evidence type="ECO:0000256" key="1">
    <source>
        <dbReference type="SAM" id="Phobius"/>
    </source>
</evidence>
<organism evidence="2 3">
    <name type="scientific">Salix brachista</name>
    <dbReference type="NCBI Taxonomy" id="2182728"/>
    <lineage>
        <taxon>Eukaryota</taxon>
        <taxon>Viridiplantae</taxon>
        <taxon>Streptophyta</taxon>
        <taxon>Embryophyta</taxon>
        <taxon>Tracheophyta</taxon>
        <taxon>Spermatophyta</taxon>
        <taxon>Magnoliopsida</taxon>
        <taxon>eudicotyledons</taxon>
        <taxon>Gunneridae</taxon>
        <taxon>Pentapetalae</taxon>
        <taxon>rosids</taxon>
        <taxon>fabids</taxon>
        <taxon>Malpighiales</taxon>
        <taxon>Salicaceae</taxon>
        <taxon>Saliceae</taxon>
        <taxon>Salix</taxon>
    </lineage>
</organism>
<sequence>MNRGPRYIYIYIRFFDPNHVTIFFSGLASSWVIRFVLVFILKDIYNLISIKQCRYASLGLKNLQKQYGRRHVGLERTRKFRED</sequence>
<protein>
    <submittedName>
        <fullName evidence="2">Uncharacterized protein</fullName>
    </submittedName>
</protein>